<dbReference type="InterPro" id="IPR036356">
    <property type="entry name" value="ERp29_C_sf"/>
</dbReference>
<dbReference type="OrthoDB" id="417262at2759"/>
<dbReference type="PANTHER" id="PTHR12211:SF0">
    <property type="entry name" value="ENDOPLASMIC RETICULUM RESIDENT PROTEIN 29"/>
    <property type="match status" value="1"/>
</dbReference>
<dbReference type="InterPro" id="IPR011679">
    <property type="entry name" value="ERp29_C"/>
</dbReference>
<dbReference type="SUPFAM" id="SSF47933">
    <property type="entry name" value="ERP29 C domain-like"/>
    <property type="match status" value="1"/>
</dbReference>
<dbReference type="PANTHER" id="PTHR12211">
    <property type="entry name" value="ENDOPLASMIC RETICULUM PROTEIN ERP29"/>
    <property type="match status" value="1"/>
</dbReference>
<reference evidence="6" key="1">
    <citation type="journal article" date="2016" name="Nat. Commun.">
        <title>The Gonium pectorale genome demonstrates co-option of cell cycle regulation during the evolution of multicellularity.</title>
        <authorList>
            <person name="Hanschen E.R."/>
            <person name="Marriage T.N."/>
            <person name="Ferris P.J."/>
            <person name="Hamaji T."/>
            <person name="Toyoda A."/>
            <person name="Fujiyama A."/>
            <person name="Neme R."/>
            <person name="Noguchi H."/>
            <person name="Minakuchi Y."/>
            <person name="Suzuki M."/>
            <person name="Kawai-Toyooka H."/>
            <person name="Smith D.R."/>
            <person name="Sparks H."/>
            <person name="Anderson J."/>
            <person name="Bakaric R."/>
            <person name="Luria V."/>
            <person name="Karger A."/>
            <person name="Kirschner M.W."/>
            <person name="Durand P.M."/>
            <person name="Michod R.E."/>
            <person name="Nozaki H."/>
            <person name="Olson B.J."/>
        </authorList>
    </citation>
    <scope>NUCLEOTIDE SEQUENCE [LARGE SCALE GENOMIC DNA]</scope>
    <source>
        <strain evidence="6">NIES-2863</strain>
    </source>
</reference>
<proteinExistence type="predicted"/>
<protein>
    <recommendedName>
        <fullName evidence="7">Endoplasmic reticulum resident protein 29 C-terminal domain-containing protein</fullName>
    </recommendedName>
</protein>
<dbReference type="Pfam" id="PF07912">
    <property type="entry name" value="ERp29_N"/>
    <property type="match status" value="1"/>
</dbReference>
<evidence type="ECO:0000313" key="6">
    <source>
        <dbReference type="Proteomes" id="UP000075714"/>
    </source>
</evidence>
<evidence type="ECO:0000256" key="1">
    <source>
        <dbReference type="ARBA" id="ARBA00022824"/>
    </source>
</evidence>
<dbReference type="STRING" id="33097.A0A150FWY2"/>
<keyword evidence="1" id="KW-0256">Endoplasmic reticulum</keyword>
<dbReference type="InterPro" id="IPR016855">
    <property type="entry name" value="ERp29"/>
</dbReference>
<dbReference type="AlphaFoldDB" id="A0A150FWY2"/>
<dbReference type="EMBL" id="LSYV01000199">
    <property type="protein sequence ID" value="KXZ42122.1"/>
    <property type="molecule type" value="Genomic_DNA"/>
</dbReference>
<sequence length="260" mass="28363">MSVVHDAHGFANWPLRSQGILFLDKYTFDKIVDGTRDVFVSFNKEYAWGDDYTAFKHLAKAVGEAKDPLLVAGVQVAKRDYDPKNIELAARFKADDEKKFPIYMLFRKGVGSHGQPLRYPDEASKKTTDLLAWLAQHTGGFYGLKGQIKELDALAKELMAAADEAGRQAALSKAEQEAAALPEGTEKAENGQYYVKVMRKAVTNPGYPAAEAKRLNGVMAGKLTDAKRTAMQTKLNVLSSFLGGSSEEEAAPADAKGAEL</sequence>
<feature type="domain" description="Endoplasmic reticulum resident protein 29 C-terminal" evidence="3">
    <location>
        <begin position="146"/>
        <end position="241"/>
    </location>
</feature>
<feature type="domain" description="ERp29 N-terminal" evidence="4">
    <location>
        <begin position="16"/>
        <end position="144"/>
    </location>
</feature>
<evidence type="ECO:0000313" key="5">
    <source>
        <dbReference type="EMBL" id="KXZ42122.1"/>
    </source>
</evidence>
<feature type="region of interest" description="Disordered" evidence="2">
    <location>
        <begin position="241"/>
        <end position="260"/>
    </location>
</feature>
<organism evidence="5 6">
    <name type="scientific">Gonium pectorale</name>
    <name type="common">Green alga</name>
    <dbReference type="NCBI Taxonomy" id="33097"/>
    <lineage>
        <taxon>Eukaryota</taxon>
        <taxon>Viridiplantae</taxon>
        <taxon>Chlorophyta</taxon>
        <taxon>core chlorophytes</taxon>
        <taxon>Chlorophyceae</taxon>
        <taxon>CS clade</taxon>
        <taxon>Chlamydomonadales</taxon>
        <taxon>Volvocaceae</taxon>
        <taxon>Gonium</taxon>
    </lineage>
</organism>
<dbReference type="CDD" id="cd00238">
    <property type="entry name" value="ERp29c"/>
    <property type="match status" value="1"/>
</dbReference>
<accession>A0A150FWY2</accession>
<comment type="caution">
    <text evidence="5">The sequence shown here is derived from an EMBL/GenBank/DDBJ whole genome shotgun (WGS) entry which is preliminary data.</text>
</comment>
<dbReference type="Pfam" id="PF07749">
    <property type="entry name" value="ERp29"/>
    <property type="match status" value="1"/>
</dbReference>
<name>A0A150FWY2_GONPE</name>
<dbReference type="Gene3D" id="3.40.30.10">
    <property type="entry name" value="Glutaredoxin"/>
    <property type="match status" value="1"/>
</dbReference>
<dbReference type="Proteomes" id="UP000075714">
    <property type="component" value="Unassembled WGS sequence"/>
</dbReference>
<evidence type="ECO:0000259" key="4">
    <source>
        <dbReference type="Pfam" id="PF07912"/>
    </source>
</evidence>
<dbReference type="GO" id="GO:0009306">
    <property type="term" value="P:protein secretion"/>
    <property type="evidence" value="ECO:0007669"/>
    <property type="project" value="InterPro"/>
</dbReference>
<evidence type="ECO:0000259" key="3">
    <source>
        <dbReference type="Pfam" id="PF07749"/>
    </source>
</evidence>
<gene>
    <name evidence="5" type="ORF">GPECTOR_200g360</name>
</gene>
<evidence type="ECO:0008006" key="7">
    <source>
        <dbReference type="Google" id="ProtNLM"/>
    </source>
</evidence>
<dbReference type="Gene3D" id="1.20.1150.12">
    <property type="entry name" value="Endoplasmic reticulum resident protein 29, C-terminal domain"/>
    <property type="match status" value="1"/>
</dbReference>
<dbReference type="GO" id="GO:0005788">
    <property type="term" value="C:endoplasmic reticulum lumen"/>
    <property type="evidence" value="ECO:0007669"/>
    <property type="project" value="InterPro"/>
</dbReference>
<keyword evidence="6" id="KW-1185">Reference proteome</keyword>
<evidence type="ECO:0000256" key="2">
    <source>
        <dbReference type="SAM" id="MobiDB-lite"/>
    </source>
</evidence>
<dbReference type="InterPro" id="IPR012883">
    <property type="entry name" value="ERp29_N"/>
</dbReference>